<proteinExistence type="predicted"/>
<dbReference type="Proteomes" id="UP000321080">
    <property type="component" value="Unassembled WGS sequence"/>
</dbReference>
<evidence type="ECO:0000313" key="5">
    <source>
        <dbReference type="EMBL" id="TXG39507.1"/>
    </source>
</evidence>
<dbReference type="InterPro" id="IPR008979">
    <property type="entry name" value="Galactose-bd-like_sf"/>
</dbReference>
<feature type="transmembrane region" description="Helical" evidence="3">
    <location>
        <begin position="12"/>
        <end position="36"/>
    </location>
</feature>
<dbReference type="PROSITE" id="PS51257">
    <property type="entry name" value="PROKAR_LIPOPROTEIN"/>
    <property type="match status" value="1"/>
</dbReference>
<protein>
    <recommendedName>
        <fullName evidence="4">Beta-mannosidase-like galactose-binding domain-containing protein</fullName>
    </recommendedName>
</protein>
<gene>
    <name evidence="5" type="ORF">FUA22_06455</name>
</gene>
<dbReference type="Pfam" id="PF17132">
    <property type="entry name" value="Glyco_hydro_106"/>
    <property type="match status" value="3"/>
</dbReference>
<accession>A0A5C7GN48</accession>
<keyword evidence="3" id="KW-0812">Transmembrane</keyword>
<dbReference type="GO" id="GO:0004553">
    <property type="term" value="F:hydrolase activity, hydrolyzing O-glycosyl compounds"/>
    <property type="evidence" value="ECO:0007669"/>
    <property type="project" value="UniProtKB-ARBA"/>
</dbReference>
<dbReference type="NCBIfam" id="NF045579">
    <property type="entry name" value="rhamnoside_JR"/>
    <property type="match status" value="1"/>
</dbReference>
<dbReference type="EMBL" id="VRKQ01000008">
    <property type="protein sequence ID" value="TXG39507.1"/>
    <property type="molecule type" value="Genomic_DNA"/>
</dbReference>
<evidence type="ECO:0000259" key="4">
    <source>
        <dbReference type="Pfam" id="PF22666"/>
    </source>
</evidence>
<feature type="domain" description="Beta-mannosidase-like galactose-binding" evidence="4">
    <location>
        <begin position="849"/>
        <end position="917"/>
    </location>
</feature>
<dbReference type="SUPFAM" id="SSF49785">
    <property type="entry name" value="Galactose-binding domain-like"/>
    <property type="match status" value="1"/>
</dbReference>
<dbReference type="OrthoDB" id="9761519at2"/>
<keyword evidence="6" id="KW-1185">Reference proteome</keyword>
<keyword evidence="1" id="KW-0732">Signal</keyword>
<dbReference type="PANTHER" id="PTHR43817:SF1">
    <property type="entry name" value="HYDROLASE, FAMILY 43, PUTATIVE (AFU_ORTHOLOGUE AFUA_3G01660)-RELATED"/>
    <property type="match status" value="1"/>
</dbReference>
<comment type="caution">
    <text evidence="5">The sequence shown here is derived from an EMBL/GenBank/DDBJ whole genome shotgun (WGS) entry which is preliminary data.</text>
</comment>
<reference evidence="5 6" key="1">
    <citation type="submission" date="2019-08" db="EMBL/GenBank/DDBJ databases">
        <title>Seonamhaeicola sediminis sp. nov., isolated from marine sediment.</title>
        <authorList>
            <person name="Cao W.R."/>
        </authorList>
    </citation>
    <scope>NUCLEOTIDE SEQUENCE [LARGE SCALE GENOMIC DNA]</scope>
    <source>
        <strain evidence="5 6">1505</strain>
    </source>
</reference>
<dbReference type="Pfam" id="PF22666">
    <property type="entry name" value="Glyco_hydro_2_N2"/>
    <property type="match status" value="1"/>
</dbReference>
<keyword evidence="3" id="KW-0472">Membrane</keyword>
<keyword evidence="3" id="KW-1133">Transmembrane helix</keyword>
<evidence type="ECO:0000256" key="2">
    <source>
        <dbReference type="ARBA" id="ARBA00022801"/>
    </source>
</evidence>
<sequence>MLYMKGLITIKFIPAVKSICIGLIILLSSCLTNLNFGDSENTSLQQNFKNPPHEVRPQAWWWWLQTPSNKEAITRDLEEMKAKGLSGCMVLDGGVGPFGPYKWKKKTVIDTTEIRYEITDEYEGGSLSQPNDKMETWSKPWRDMVRFASLEAGRLGLDFGVFIGPAGCAAPWVTPNYGQQELVWGELLIEGGNMINQEFPKPNFSVQTKRQRENQTVKDAQNTYYNDLAILAFPDTKMTSINDIINITDKFDEKGHLNWNVPKGNWRVLRFGYRPTGRNLGGVFYIDHLSREAFDLHWQKTVGTLLNEMSPEERKAFKYVECDSWEAGDPNWTKNFPEEFKQRRGYDIIKYMPALVGVTIESDETTEHFLNDFKLTISDLISENHYGRQQEVAHEHKLESYAEASGPHQYQADLKKCVSKCDVAMGEFWMPSPHREKPSGRFLVREAATAAHTYGIKKVFAESFTSVGPNWEVAPFQMKAAADQAFCDGLNWICFHTFSHRPSVTDVPGLTHSAGTHFDRTNTWWNQSMPFVDYLSRCSYMLQQGLFVADVLFYNGHGLRSGADAFEWEDGMKNPPESLGSGYDYDKCNEEVLLTRLEFKNNKLVLPDGMSYKVLVIDEKTPVSLKALQKIVKLVEQGATVVGKIEASMLGNLDNVTEYQNLIKRIWGNLENGEYKIGKGKFVWNKSIREVLLNKNIVPDFECTGLSDVGVIDYIHRKTEDTDIYYVASKWQPAEKVACRFRVINKQPELWNPVTGETRLLTNFKVENGQTIIPMEFGPSSSYFVVFKEPISIQNSVSNWPQFKTVQNIEGAWNMSFDNNWGGPESIVFPNLVDWSTHDISGIKYYSGTATYTKTFDMVSLNENQRLYLDLGEVHELARVTLNGVDLGIAWSKPYRVNITSHIKAKGNTLEIDVVNLWPNRLIGDTFLPEEEQFTKTNIRKFTKATELLPSGLIGPVKILTTKTD</sequence>
<evidence type="ECO:0000256" key="3">
    <source>
        <dbReference type="SAM" id="Phobius"/>
    </source>
</evidence>
<name>A0A5C7GN48_9FLAO</name>
<dbReference type="InterPro" id="IPR054593">
    <property type="entry name" value="Beta-mannosidase-like_N2"/>
</dbReference>
<dbReference type="AlphaFoldDB" id="A0A5C7GN48"/>
<dbReference type="PANTHER" id="PTHR43817">
    <property type="entry name" value="GLYCOSYL HYDROLASE"/>
    <property type="match status" value="1"/>
</dbReference>
<organism evidence="5 6">
    <name type="scientific">Seonamhaeicola maritimus</name>
    <dbReference type="NCBI Taxonomy" id="2591822"/>
    <lineage>
        <taxon>Bacteria</taxon>
        <taxon>Pseudomonadati</taxon>
        <taxon>Bacteroidota</taxon>
        <taxon>Flavobacteriia</taxon>
        <taxon>Flavobacteriales</taxon>
        <taxon>Flavobacteriaceae</taxon>
    </lineage>
</organism>
<evidence type="ECO:0000256" key="1">
    <source>
        <dbReference type="ARBA" id="ARBA00022729"/>
    </source>
</evidence>
<keyword evidence="2" id="KW-0378">Hydrolase</keyword>
<evidence type="ECO:0000313" key="6">
    <source>
        <dbReference type="Proteomes" id="UP000321080"/>
    </source>
</evidence>
<dbReference type="Gene3D" id="2.60.120.260">
    <property type="entry name" value="Galactose-binding domain-like"/>
    <property type="match status" value="1"/>
</dbReference>